<dbReference type="CDD" id="cd00303">
    <property type="entry name" value="retropepsin_like"/>
    <property type="match status" value="1"/>
</dbReference>
<dbReference type="InterPro" id="IPR021109">
    <property type="entry name" value="Peptidase_aspartic_dom_sf"/>
</dbReference>
<dbReference type="EMBL" id="CP092883">
    <property type="protein sequence ID" value="UYV82448.1"/>
    <property type="molecule type" value="Genomic_DNA"/>
</dbReference>
<accession>A0ABY6LN07</accession>
<dbReference type="Pfam" id="PF17921">
    <property type="entry name" value="Integrase_H2C2"/>
    <property type="match status" value="2"/>
</dbReference>
<dbReference type="PANTHER" id="PTHR47331:SF1">
    <property type="entry name" value="GAG-LIKE PROTEIN"/>
    <property type="match status" value="1"/>
</dbReference>
<dbReference type="Pfam" id="PF18701">
    <property type="entry name" value="DUF5641"/>
    <property type="match status" value="1"/>
</dbReference>
<protein>
    <recommendedName>
        <fullName evidence="1">Integrase catalytic domain-containing protein</fullName>
    </recommendedName>
</protein>
<dbReference type="Gene3D" id="1.10.340.70">
    <property type="match status" value="2"/>
</dbReference>
<dbReference type="InterPro" id="IPR008042">
    <property type="entry name" value="Retrotrans_Pao"/>
</dbReference>
<dbReference type="InterPro" id="IPR000477">
    <property type="entry name" value="RT_dom"/>
</dbReference>
<dbReference type="Gene3D" id="3.10.10.10">
    <property type="entry name" value="HIV Type 1 Reverse Transcriptase, subunit A, domain 1"/>
    <property type="match status" value="1"/>
</dbReference>
<dbReference type="InterPro" id="IPR040676">
    <property type="entry name" value="DUF5641"/>
</dbReference>
<evidence type="ECO:0000313" key="2">
    <source>
        <dbReference type="EMBL" id="UYV82448.1"/>
    </source>
</evidence>
<dbReference type="PANTHER" id="PTHR47331">
    <property type="entry name" value="PHD-TYPE DOMAIN-CONTAINING PROTEIN"/>
    <property type="match status" value="1"/>
</dbReference>
<dbReference type="PROSITE" id="PS50994">
    <property type="entry name" value="INTEGRASE"/>
    <property type="match status" value="1"/>
</dbReference>
<evidence type="ECO:0000259" key="1">
    <source>
        <dbReference type="PROSITE" id="PS50994"/>
    </source>
</evidence>
<dbReference type="SUPFAM" id="SSF56672">
    <property type="entry name" value="DNA/RNA polymerases"/>
    <property type="match status" value="1"/>
</dbReference>
<dbReference type="InterPro" id="IPR043502">
    <property type="entry name" value="DNA/RNA_pol_sf"/>
</dbReference>
<dbReference type="Gene3D" id="3.30.420.10">
    <property type="entry name" value="Ribonuclease H-like superfamily/Ribonuclease H"/>
    <property type="match status" value="1"/>
</dbReference>
<gene>
    <name evidence="2" type="ORF">LAZ67_21002209</name>
</gene>
<dbReference type="Pfam" id="PF05380">
    <property type="entry name" value="Peptidase_A17"/>
    <property type="match status" value="2"/>
</dbReference>
<dbReference type="Proteomes" id="UP001235939">
    <property type="component" value="Chromosome 21"/>
</dbReference>
<reference evidence="2 3" key="1">
    <citation type="submission" date="2022-01" db="EMBL/GenBank/DDBJ databases">
        <title>A chromosomal length assembly of Cordylochernes scorpioides.</title>
        <authorList>
            <person name="Zeh D."/>
            <person name="Zeh J."/>
        </authorList>
    </citation>
    <scope>NUCLEOTIDE SEQUENCE [LARGE SCALE GENOMIC DNA]</scope>
    <source>
        <strain evidence="2">IN4F17</strain>
        <tissue evidence="2">Whole Body</tissue>
    </source>
</reference>
<dbReference type="InterPro" id="IPR001584">
    <property type="entry name" value="Integrase_cat-core"/>
</dbReference>
<dbReference type="Gene3D" id="2.40.70.10">
    <property type="entry name" value="Acid Proteases"/>
    <property type="match status" value="1"/>
</dbReference>
<dbReference type="InterPro" id="IPR012337">
    <property type="entry name" value="RNaseH-like_sf"/>
</dbReference>
<dbReference type="InterPro" id="IPR036397">
    <property type="entry name" value="RNaseH_sf"/>
</dbReference>
<dbReference type="Pfam" id="PF03564">
    <property type="entry name" value="DUF1759"/>
    <property type="match status" value="1"/>
</dbReference>
<name>A0ABY6LN07_9ARAC</name>
<dbReference type="SUPFAM" id="SSF53098">
    <property type="entry name" value="Ribonuclease H-like"/>
    <property type="match status" value="1"/>
</dbReference>
<dbReference type="Gene3D" id="3.30.70.270">
    <property type="match status" value="1"/>
</dbReference>
<sequence>MIPLPDTFCSQWKKIEKELSVLNKIRFPRYFSCRGAFLSVELHGFCDSSEVAYAAVFYIRSHFKSGQVKVSLIASKTRVAPLKMISIPRLELCAALLLATLYDTICNSLCLQIDRVFLWTDSKIFLSWIKSESRHWKPFVGNRIAEVQRLTLHSSWHFVISKDNPADCASRGITPSELVDHSLWWRGPTWLSDVNFEDQIILNMILRKKFQVKDGQLSVFHSTNLLFPDFIIKYSNINELVRITAWIYRFVFNVQCSFNEIKKGHLSSSELTSLIHNIIRFIQSSEFQSEITCCKQKKSLPTNSRLLSLNPFIDESGLLRVEEGLRHSNLQFDEKHPIILPRDHFITKLIVRQCHLDHLHSGLQLTVSALRLRYWIPAGRSLVKKIIHQCMVCFRAKRQITKQIMGDLPMHRIVKSNPFTKIGIDIAGPDGSLTHRYWSCRAVRPLLREVFASCEVPLDLQAWLFGVGLHPEAVKIISVTKATIYKYHLGLEAIKGLKVKIRFQIRRMDKYLASIDEEIEAGDLQNLKLIHEDISEIKTETKNLFDELLEQEEVDEEKEFEGYETIQDKMKKLEIKLRRALEGNQGTVDVKPAKGLETIILPKFELPHFYGDANSWFNFKEVFGMTIDQNPGLNDLQRLQYLGSAVKGEAAKLIRGFPISSESYRQAWDTLVSRYDNQRELAYAQLNKIFKIKQMKSPSAKAIRELLDTCNESVRNLESLGLQRNELVDVILVQFLRNRIDEDMKRQWELTKDERSFPSYENFIQFLERQARSLPQGAREYQRKENEMQREYASVHTAVNANAQICIACKAGHRIYNCTTFSTMPIEQKWEFVKQNKLCYNCLKKGHTRTTCYQGPCKKCNKNHHTLLHRLDTKVTDSQKGAKPQISEPVGQVNNTSIEQGGETINQVLLATAQIIVEGENGTQLICRALLDSGSQVCLITREICEKLGLKGETSGRSLRGIGNNPVQGSSTSVGLKFKSIYRSEKYETRALVMEVLTAEIPNFEMAEPTWIMQKDFELADPLFHISAPIDIILGAEMYAYLMHGEKKMLGMNQPIAMNSRLGWILMGKVESSLSSNYKNGPCSYAVQTTSELDGLVRGFWELESVPSLQDQNPREESYETHYMKTYSRDCQGRYIVKLLFKEKPSLLGQSREKALARFLALERRLLKTPRVYKQYKEFMREYEALGHMELVPFKEIIRDPSTCYYMPHHGVEREQSTTTKLRVVFDASAKTDSGTSLNQILNTGPKIQRDIFVILTGFRAHPIAIIADIEKMFRQVRIHPEDADYQRILWRQTPEQPVEDYRLLTVTYGTTSAPFLAIRTIHQLARDECKEFPTASKVVMSDFYVDDLLTGVSSKQEGEELIKQMIGLMSKGGFEIRKWKSNCHELVSQMDETETELGVNASSRVLGILWDNSRDAFRININNPGELITKRDYLSNIARIFDPLGFLSPLTVALKIMMQELWKEKLSWDEPMSERWRSRWNSFRDEMSVLTKLEVPRYIFMDQNSRNIQLHGFCDASSVAYSAVCYLKSETIEGQIGISLIAAKTRVAPCKPCTLPRLELCAALLLSQLYRSIVESIKLPLDEVRLWTDSQIALCWIKSDPNRWKKFISHRVMKIQQLTELKYWGHVSGKDNPADCASRGLKPAALIKHELWWQGPSWLKDDCVERIWENSNSDLQIQEQEEIVAFCHLQTTNVPEYFLKYSSFTRLKRVTAWCLRFGANCQRASKEREYGPLTTAEMNRAIMVIVKLVQCSEFLHEIQSLNDHCQLPNKNRILDLGPFLDDEGLLRVGGRLQRSNLSSNQKHPMILPKKHHITRLIIQEYHQRYLHAGPHLVLSLIRNKYWILGGREIVRRVVKNCLICFKLRARTVEQIMGNLPPDRVNPSRPFLKTGIDIAGPFGLRPSLIRSKSVIKAYVVLFVCFAVKAVHLEMVTSLSTNSFIAALRRFISRRGRPSDIYSDNGTNFKGTQRILREQFEIINAIETREFISEELITWHFIPPSAPHFGGLWEANIKSVKGHIIKAGRTSLMNPEEFATLLCQIEACLNSRPLVESSSDPNDLQALTPGHFLIGTSMIDIPEPTSKDQFNLTSRWNLVQKLRNSFWKRWSGEYINSLQQKGKWRQKKLNLEVDQLVLIKEDGTPPMRWRLGRIIEVFPGSDKVVRVALVRTARGVFKRPITKLAPLPFAPQDLN</sequence>
<keyword evidence="3" id="KW-1185">Reference proteome</keyword>
<dbReference type="InterPro" id="IPR005312">
    <property type="entry name" value="DUF1759"/>
</dbReference>
<proteinExistence type="predicted"/>
<feature type="domain" description="Integrase catalytic" evidence="1">
    <location>
        <begin position="1882"/>
        <end position="2072"/>
    </location>
</feature>
<dbReference type="Pfam" id="PF00078">
    <property type="entry name" value="RVT_1"/>
    <property type="match status" value="1"/>
</dbReference>
<dbReference type="InterPro" id="IPR041588">
    <property type="entry name" value="Integrase_H2C2"/>
</dbReference>
<dbReference type="CDD" id="cd01644">
    <property type="entry name" value="RT_pepA17"/>
    <property type="match status" value="1"/>
</dbReference>
<organism evidence="2 3">
    <name type="scientific">Cordylochernes scorpioides</name>
    <dbReference type="NCBI Taxonomy" id="51811"/>
    <lineage>
        <taxon>Eukaryota</taxon>
        <taxon>Metazoa</taxon>
        <taxon>Ecdysozoa</taxon>
        <taxon>Arthropoda</taxon>
        <taxon>Chelicerata</taxon>
        <taxon>Arachnida</taxon>
        <taxon>Pseudoscorpiones</taxon>
        <taxon>Cheliferoidea</taxon>
        <taxon>Chernetidae</taxon>
        <taxon>Cordylochernes</taxon>
    </lineage>
</organism>
<evidence type="ECO:0000313" key="3">
    <source>
        <dbReference type="Proteomes" id="UP001235939"/>
    </source>
</evidence>
<dbReference type="InterPro" id="IPR043128">
    <property type="entry name" value="Rev_trsase/Diguanyl_cyclase"/>
</dbReference>